<feature type="transmembrane region" description="Helical" evidence="2">
    <location>
        <begin position="27"/>
        <end position="46"/>
    </location>
</feature>
<reference evidence="3 4" key="1">
    <citation type="submission" date="2020-12" db="EMBL/GenBank/DDBJ databases">
        <title>Novel Thalassolituus-related marine hydrocarbonoclastic bacteria mediated algae-derived hydrocarbons mineralization in twilight zone of the northern South China Sea.</title>
        <authorList>
            <person name="Dong C."/>
        </authorList>
    </citation>
    <scope>NUCLEOTIDE SEQUENCE [LARGE SCALE GENOMIC DNA]</scope>
    <source>
        <strain evidence="3 4">IMCC1826</strain>
    </source>
</reference>
<protein>
    <submittedName>
        <fullName evidence="3">Uncharacterized protein</fullName>
    </submittedName>
</protein>
<keyword evidence="2" id="KW-0812">Transmembrane</keyword>
<proteinExistence type="predicted"/>
<keyword evidence="2" id="KW-0472">Membrane</keyword>
<evidence type="ECO:0000313" key="4">
    <source>
        <dbReference type="Proteomes" id="UP000714380"/>
    </source>
</evidence>
<accession>A0ABS7ZQN4</accession>
<dbReference type="RefSeq" id="WP_225673525.1">
    <property type="nucleotide sequence ID" value="NZ_JAEDAH010000041.1"/>
</dbReference>
<evidence type="ECO:0000256" key="2">
    <source>
        <dbReference type="SAM" id="Phobius"/>
    </source>
</evidence>
<dbReference type="Proteomes" id="UP000714380">
    <property type="component" value="Unassembled WGS sequence"/>
</dbReference>
<sequence length="248" mass="27714">MAVVKGSQQERLVIRQYRPWERFRRNLYLLLFIAAIGVGGYFGGVYDSMSSISDLTAERDSLQGSLQDAERTITTLTQRVGVLEKGGEVDRKATEGIRQTVKELKAQISTLEEEVAFYKGIMAPSADDKGLRISKIDLQPLETKGRYRYSIMLTQVADNSSYISGLAAVNFVGLQTTEKVILPLRDMDSSVTDLGVKFRFRYFQEVSGEIQLPDNFTPEQVQVVLQSTGSKAQRVEQTIDWPQAGEAS</sequence>
<evidence type="ECO:0000313" key="3">
    <source>
        <dbReference type="EMBL" id="MCA6063483.1"/>
    </source>
</evidence>
<organism evidence="3 4">
    <name type="scientific">Thalassolituus marinus</name>
    <dbReference type="NCBI Taxonomy" id="671053"/>
    <lineage>
        <taxon>Bacteria</taxon>
        <taxon>Pseudomonadati</taxon>
        <taxon>Pseudomonadota</taxon>
        <taxon>Gammaproteobacteria</taxon>
        <taxon>Oceanospirillales</taxon>
        <taxon>Oceanospirillaceae</taxon>
        <taxon>Thalassolituus</taxon>
    </lineage>
</organism>
<dbReference type="Pfam" id="PF20567">
    <property type="entry name" value="DUF6776"/>
    <property type="match status" value="1"/>
</dbReference>
<keyword evidence="2" id="KW-1133">Transmembrane helix</keyword>
<comment type="caution">
    <text evidence="3">The sequence shown here is derived from an EMBL/GenBank/DDBJ whole genome shotgun (WGS) entry which is preliminary data.</text>
</comment>
<feature type="coiled-coil region" evidence="1">
    <location>
        <begin position="52"/>
        <end position="121"/>
    </location>
</feature>
<evidence type="ECO:0000256" key="1">
    <source>
        <dbReference type="SAM" id="Coils"/>
    </source>
</evidence>
<gene>
    <name evidence="3" type="ORF">I9W95_07670</name>
</gene>
<name>A0ABS7ZQN4_9GAMM</name>
<keyword evidence="4" id="KW-1185">Reference proteome</keyword>
<dbReference type="EMBL" id="JAEDAH010000041">
    <property type="protein sequence ID" value="MCA6063483.1"/>
    <property type="molecule type" value="Genomic_DNA"/>
</dbReference>
<dbReference type="InterPro" id="IPR046703">
    <property type="entry name" value="DUF6776"/>
</dbReference>
<keyword evidence="1" id="KW-0175">Coiled coil</keyword>